<dbReference type="InterPro" id="IPR000073">
    <property type="entry name" value="AB_hydrolase_1"/>
</dbReference>
<dbReference type="EMBL" id="OBQK01000002">
    <property type="protein sequence ID" value="SOC53782.1"/>
    <property type="molecule type" value="Genomic_DNA"/>
</dbReference>
<keyword evidence="4" id="KW-1185">Reference proteome</keyword>
<dbReference type="RefSeq" id="WP_097187192.1">
    <property type="nucleotide sequence ID" value="NZ_OBQK01000002.1"/>
</dbReference>
<protein>
    <submittedName>
        <fullName evidence="3">Pimeloyl-ACP methyl ester carboxylesterase</fullName>
    </submittedName>
</protein>
<dbReference type="PANTHER" id="PTHR43798:SF31">
    <property type="entry name" value="AB HYDROLASE SUPERFAMILY PROTEIN YCLE"/>
    <property type="match status" value="1"/>
</dbReference>
<dbReference type="Pfam" id="PF12697">
    <property type="entry name" value="Abhydrolase_6"/>
    <property type="match status" value="1"/>
</dbReference>
<evidence type="ECO:0000313" key="3">
    <source>
        <dbReference type="EMBL" id="SOC53782.1"/>
    </source>
</evidence>
<gene>
    <name evidence="3" type="ORF">SAMN05421879_102140</name>
</gene>
<evidence type="ECO:0000256" key="1">
    <source>
        <dbReference type="ARBA" id="ARBA00022801"/>
    </source>
</evidence>
<dbReference type="InterPro" id="IPR029058">
    <property type="entry name" value="AB_hydrolase_fold"/>
</dbReference>
<organism evidence="3 4">
    <name type="scientific">Ornithinimicrobium cerasi</name>
    <dbReference type="NCBI Taxonomy" id="2248773"/>
    <lineage>
        <taxon>Bacteria</taxon>
        <taxon>Bacillati</taxon>
        <taxon>Actinomycetota</taxon>
        <taxon>Actinomycetes</taxon>
        <taxon>Micrococcales</taxon>
        <taxon>Ornithinimicrobiaceae</taxon>
        <taxon>Ornithinimicrobium</taxon>
    </lineage>
</organism>
<feature type="domain" description="AB hydrolase-1" evidence="2">
    <location>
        <begin position="23"/>
        <end position="249"/>
    </location>
</feature>
<keyword evidence="1" id="KW-0378">Hydrolase</keyword>
<dbReference type="GO" id="GO:0016787">
    <property type="term" value="F:hydrolase activity"/>
    <property type="evidence" value="ECO:0007669"/>
    <property type="project" value="UniProtKB-KW"/>
</dbReference>
<dbReference type="GO" id="GO:0016020">
    <property type="term" value="C:membrane"/>
    <property type="evidence" value="ECO:0007669"/>
    <property type="project" value="TreeGrafter"/>
</dbReference>
<name>A0A285VI81_9MICO</name>
<evidence type="ECO:0000313" key="4">
    <source>
        <dbReference type="Proteomes" id="UP000219688"/>
    </source>
</evidence>
<dbReference type="AlphaFoldDB" id="A0A285VI81"/>
<dbReference type="Proteomes" id="UP000219688">
    <property type="component" value="Unassembled WGS sequence"/>
</dbReference>
<sequence>METLTTPAGMSLSYERSGSGPPLVLVHGALSDHRTNWALVQPTLSRRFTVLALARRGRGSTEATEGHGVPDEADDLLALIEAVGEPVFLLGHSYGAQCALAAALRMPQERLRKLVVYEPPDPERVSRDVLARLEVAAASGAWEAFAETFLHDLVSVPEPELAELRESDLWPAIVADARASLADLRALTAYRFEAGRFQDLRVPVLLQVGADSPRHLYVTDVLAAALPDARVTVLPGQAHEAMTTAPELYCASVTEFLLDGPD</sequence>
<dbReference type="Gene3D" id="3.40.50.1820">
    <property type="entry name" value="alpha/beta hydrolase"/>
    <property type="match status" value="1"/>
</dbReference>
<evidence type="ECO:0000259" key="2">
    <source>
        <dbReference type="Pfam" id="PF12697"/>
    </source>
</evidence>
<reference evidence="4" key="1">
    <citation type="submission" date="2017-08" db="EMBL/GenBank/DDBJ databases">
        <authorList>
            <person name="Varghese N."/>
            <person name="Submissions S."/>
        </authorList>
    </citation>
    <scope>NUCLEOTIDE SEQUENCE [LARGE SCALE GENOMIC DNA]</scope>
    <source>
        <strain evidence="4">USBA17B2</strain>
    </source>
</reference>
<proteinExistence type="predicted"/>
<accession>A0A285VI81</accession>
<dbReference type="InterPro" id="IPR050266">
    <property type="entry name" value="AB_hydrolase_sf"/>
</dbReference>
<dbReference type="SUPFAM" id="SSF53474">
    <property type="entry name" value="alpha/beta-Hydrolases"/>
    <property type="match status" value="1"/>
</dbReference>
<dbReference type="PANTHER" id="PTHR43798">
    <property type="entry name" value="MONOACYLGLYCEROL LIPASE"/>
    <property type="match status" value="1"/>
</dbReference>